<evidence type="ECO:0000313" key="6">
    <source>
        <dbReference type="EMBL" id="GAA4453196.1"/>
    </source>
</evidence>
<dbReference type="Pfam" id="PF01479">
    <property type="entry name" value="S4"/>
    <property type="match status" value="1"/>
</dbReference>
<dbReference type="Pfam" id="PF00849">
    <property type="entry name" value="PseudoU_synth_2"/>
    <property type="match status" value="1"/>
</dbReference>
<gene>
    <name evidence="6" type="ORF">GCM10023189_17920</name>
</gene>
<dbReference type="PANTHER" id="PTHR47683">
    <property type="entry name" value="PSEUDOURIDINE SYNTHASE FAMILY PROTEIN-RELATED"/>
    <property type="match status" value="1"/>
</dbReference>
<dbReference type="PROSITE" id="PS01149">
    <property type="entry name" value="PSI_RSU"/>
    <property type="match status" value="1"/>
</dbReference>
<dbReference type="NCBIfam" id="TIGR00093">
    <property type="entry name" value="pseudouridine synthase"/>
    <property type="match status" value="1"/>
</dbReference>
<comment type="caution">
    <text evidence="6">The sequence shown here is derived from an EMBL/GenBank/DDBJ whole genome shotgun (WGS) entry which is preliminary data.</text>
</comment>
<evidence type="ECO:0000259" key="5">
    <source>
        <dbReference type="SMART" id="SM00363"/>
    </source>
</evidence>
<name>A0ABP8MQG4_9BACT</name>
<keyword evidence="7" id="KW-1185">Reference proteome</keyword>
<dbReference type="PANTHER" id="PTHR47683:SF2">
    <property type="entry name" value="RNA-BINDING S4 DOMAIN-CONTAINING PROTEIN"/>
    <property type="match status" value="1"/>
</dbReference>
<organism evidence="6 7">
    <name type="scientific">Nibrella saemangeumensis</name>
    <dbReference type="NCBI Taxonomy" id="1084526"/>
    <lineage>
        <taxon>Bacteria</taxon>
        <taxon>Pseudomonadati</taxon>
        <taxon>Bacteroidota</taxon>
        <taxon>Cytophagia</taxon>
        <taxon>Cytophagales</taxon>
        <taxon>Spirosomataceae</taxon>
        <taxon>Nibrella</taxon>
    </lineage>
</organism>
<evidence type="ECO:0000256" key="4">
    <source>
        <dbReference type="RuleBase" id="RU003887"/>
    </source>
</evidence>
<dbReference type="CDD" id="cd02870">
    <property type="entry name" value="PseudoU_synth_RsuA_like"/>
    <property type="match status" value="1"/>
</dbReference>
<dbReference type="CDD" id="cd00165">
    <property type="entry name" value="S4"/>
    <property type="match status" value="1"/>
</dbReference>
<dbReference type="SMART" id="SM00363">
    <property type="entry name" value="S4"/>
    <property type="match status" value="1"/>
</dbReference>
<accession>A0ABP8MQG4</accession>
<feature type="domain" description="RNA-binding S4" evidence="5">
    <location>
        <begin position="2"/>
        <end position="69"/>
    </location>
</feature>
<dbReference type="InterPro" id="IPR020103">
    <property type="entry name" value="PsdUridine_synth_cat_dom_sf"/>
</dbReference>
<sequence>MIRLNRYIANAGICSRREADDLIARGDIQVNGKVVTEMGYKVQPTDVVKYGNKVLNPEKMVYVLLNKPKDYITTTDDPEERRTVMELVADAGPFRIYPVGRLDRNTTGLLLLTNDGELAEKLTHPSHNIKKIYQVEIDKPITEEHFEAIQAGVELEDGLIKPDDLGLVTPDAQVVGIEIHSGRNRIVRRIFEHFGYEVTKLDRTMYAGLTKKDLPRGKWRFLEPKEVVKLKYLI</sequence>
<evidence type="ECO:0000256" key="1">
    <source>
        <dbReference type="ARBA" id="ARBA00008348"/>
    </source>
</evidence>
<dbReference type="InterPro" id="IPR000748">
    <property type="entry name" value="PsdUridine_synth_RsuA/RluB/E/F"/>
</dbReference>
<dbReference type="EC" id="5.4.99.-" evidence="4"/>
<proteinExistence type="inferred from homology"/>
<evidence type="ECO:0000313" key="7">
    <source>
        <dbReference type="Proteomes" id="UP001501175"/>
    </source>
</evidence>
<dbReference type="SUPFAM" id="SSF55120">
    <property type="entry name" value="Pseudouridine synthase"/>
    <property type="match status" value="1"/>
</dbReference>
<comment type="similarity">
    <text evidence="1 4">Belongs to the pseudouridine synthase RsuA family.</text>
</comment>
<dbReference type="InterPro" id="IPR020094">
    <property type="entry name" value="TruA/RsuA/RluB/E/F_N"/>
</dbReference>
<dbReference type="InterPro" id="IPR042092">
    <property type="entry name" value="PsdUridine_s_RsuA/RluB/E/F_cat"/>
</dbReference>
<keyword evidence="3" id="KW-0694">RNA-binding</keyword>
<dbReference type="Proteomes" id="UP001501175">
    <property type="component" value="Unassembled WGS sequence"/>
</dbReference>
<protein>
    <recommendedName>
        <fullName evidence="4">Pseudouridine synthase</fullName>
        <ecNumber evidence="4">5.4.99.-</ecNumber>
    </recommendedName>
</protein>
<dbReference type="InterPro" id="IPR002942">
    <property type="entry name" value="S4_RNA-bd"/>
</dbReference>
<evidence type="ECO:0000256" key="2">
    <source>
        <dbReference type="ARBA" id="ARBA00023235"/>
    </source>
</evidence>
<dbReference type="Gene3D" id="3.30.70.580">
    <property type="entry name" value="Pseudouridine synthase I, catalytic domain, N-terminal subdomain"/>
    <property type="match status" value="1"/>
</dbReference>
<dbReference type="InterPro" id="IPR050343">
    <property type="entry name" value="RsuA_PseudoU_synthase"/>
</dbReference>
<dbReference type="PROSITE" id="PS50889">
    <property type="entry name" value="S4"/>
    <property type="match status" value="1"/>
</dbReference>
<keyword evidence="2 4" id="KW-0413">Isomerase</keyword>
<dbReference type="EMBL" id="BAABHD010000022">
    <property type="protein sequence ID" value="GAA4453196.1"/>
    <property type="molecule type" value="Genomic_DNA"/>
</dbReference>
<dbReference type="SUPFAM" id="SSF55174">
    <property type="entry name" value="Alpha-L RNA-binding motif"/>
    <property type="match status" value="1"/>
</dbReference>
<dbReference type="Gene3D" id="3.30.70.1560">
    <property type="entry name" value="Alpha-L RNA-binding motif"/>
    <property type="match status" value="1"/>
</dbReference>
<dbReference type="InterPro" id="IPR036986">
    <property type="entry name" value="S4_RNA-bd_sf"/>
</dbReference>
<dbReference type="InterPro" id="IPR006145">
    <property type="entry name" value="PsdUridine_synth_RsuA/RluA"/>
</dbReference>
<reference evidence="7" key="1">
    <citation type="journal article" date="2019" name="Int. J. Syst. Evol. Microbiol.">
        <title>The Global Catalogue of Microorganisms (GCM) 10K type strain sequencing project: providing services to taxonomists for standard genome sequencing and annotation.</title>
        <authorList>
            <consortium name="The Broad Institute Genomics Platform"/>
            <consortium name="The Broad Institute Genome Sequencing Center for Infectious Disease"/>
            <person name="Wu L."/>
            <person name="Ma J."/>
        </authorList>
    </citation>
    <scope>NUCLEOTIDE SEQUENCE [LARGE SCALE GENOMIC DNA]</scope>
    <source>
        <strain evidence="7">JCM 17927</strain>
    </source>
</reference>
<evidence type="ECO:0000256" key="3">
    <source>
        <dbReference type="PROSITE-ProRule" id="PRU00182"/>
    </source>
</evidence>
<dbReference type="InterPro" id="IPR018496">
    <property type="entry name" value="PsdUridine_synth_RsuA/RluB_CS"/>
</dbReference>
<dbReference type="Gene3D" id="3.10.290.10">
    <property type="entry name" value="RNA-binding S4 domain"/>
    <property type="match status" value="1"/>
</dbReference>